<proteinExistence type="predicted"/>
<name>A0A061S5F9_9CHLO</name>
<accession>A0A061S5F9</accession>
<gene>
    <name evidence="2" type="ORF">TSPGSL018_16227</name>
</gene>
<feature type="non-terminal residue" evidence="2">
    <location>
        <position position="1"/>
    </location>
</feature>
<reference evidence="2" key="1">
    <citation type="submission" date="2014-05" db="EMBL/GenBank/DDBJ databases">
        <title>The transcriptome of the halophilic microalga Tetraselmis sp. GSL018 isolated from the Great Salt Lake, Utah.</title>
        <authorList>
            <person name="Jinkerson R.E."/>
            <person name="D'Adamo S."/>
            <person name="Posewitz M.C."/>
        </authorList>
    </citation>
    <scope>NUCLEOTIDE SEQUENCE</scope>
    <source>
        <strain evidence="2">GSL018</strain>
    </source>
</reference>
<evidence type="ECO:0000313" key="2">
    <source>
        <dbReference type="EMBL" id="JAC78021.1"/>
    </source>
</evidence>
<dbReference type="AlphaFoldDB" id="A0A061S5F9"/>
<evidence type="ECO:0000256" key="1">
    <source>
        <dbReference type="SAM" id="MobiDB-lite"/>
    </source>
</evidence>
<protein>
    <submittedName>
        <fullName evidence="2">Uncharacterized protein</fullName>
    </submittedName>
</protein>
<organism evidence="2">
    <name type="scientific">Tetraselmis sp. GSL018</name>
    <dbReference type="NCBI Taxonomy" id="582737"/>
    <lineage>
        <taxon>Eukaryota</taxon>
        <taxon>Viridiplantae</taxon>
        <taxon>Chlorophyta</taxon>
        <taxon>core chlorophytes</taxon>
        <taxon>Chlorodendrophyceae</taxon>
        <taxon>Chlorodendrales</taxon>
        <taxon>Chlorodendraceae</taxon>
        <taxon>Tetraselmis</taxon>
    </lineage>
</organism>
<feature type="compositionally biased region" description="Gly residues" evidence="1">
    <location>
        <begin position="8"/>
        <end position="19"/>
    </location>
</feature>
<feature type="non-terminal residue" evidence="2">
    <location>
        <position position="98"/>
    </location>
</feature>
<sequence length="98" mass="9729">IWERRAGGGHPGVWEGEGNGPPQPLVAAEHSGADGNSLMGWQPPAAAAQAAAALSKGRSATVGGFRGDGLDGRPPAGLPRRLPSAAALPSLSFIASPD</sequence>
<feature type="region of interest" description="Disordered" evidence="1">
    <location>
        <begin position="1"/>
        <end position="39"/>
    </location>
</feature>
<dbReference type="EMBL" id="GBEZ01007441">
    <property type="protein sequence ID" value="JAC78021.1"/>
    <property type="molecule type" value="Transcribed_RNA"/>
</dbReference>